<dbReference type="EMBL" id="RBON01000149">
    <property type="protein sequence ID" value="RMM69097.1"/>
    <property type="molecule type" value="Genomic_DNA"/>
</dbReference>
<feature type="transmembrane region" description="Helical" evidence="6">
    <location>
        <begin position="67"/>
        <end position="88"/>
    </location>
</feature>
<comment type="subcellular location">
    <subcellularLocation>
        <location evidence="1">Membrane</location>
        <topology evidence="1">Multi-pass membrane protein</topology>
    </subcellularLocation>
</comment>
<dbReference type="GO" id="GO:0016020">
    <property type="term" value="C:membrane"/>
    <property type="evidence" value="ECO:0007669"/>
    <property type="project" value="UniProtKB-SubCell"/>
</dbReference>
<accession>A0A3M3G4D6</accession>
<feature type="region of interest" description="Disordered" evidence="5">
    <location>
        <begin position="291"/>
        <end position="320"/>
    </location>
</feature>
<evidence type="ECO:0000256" key="1">
    <source>
        <dbReference type="ARBA" id="ARBA00004141"/>
    </source>
</evidence>
<feature type="transmembrane region" description="Helical" evidence="6">
    <location>
        <begin position="32"/>
        <end position="55"/>
    </location>
</feature>
<keyword evidence="4 6" id="KW-0472">Membrane</keyword>
<organism evidence="7 8">
    <name type="scientific">Pseudomonas savastanoi pv. glycinea</name>
    <name type="common">Pseudomonas syringae pv. glycinea</name>
    <dbReference type="NCBI Taxonomy" id="318"/>
    <lineage>
        <taxon>Bacteria</taxon>
        <taxon>Pseudomonadati</taxon>
        <taxon>Pseudomonadota</taxon>
        <taxon>Gammaproteobacteria</taxon>
        <taxon>Pseudomonadales</taxon>
        <taxon>Pseudomonadaceae</taxon>
        <taxon>Pseudomonas</taxon>
    </lineage>
</organism>
<feature type="compositionally biased region" description="Basic and acidic residues" evidence="5">
    <location>
        <begin position="299"/>
        <end position="320"/>
    </location>
</feature>
<protein>
    <recommendedName>
        <fullName evidence="9">Type IV secretion system protein VirB6</fullName>
    </recommendedName>
</protein>
<keyword evidence="3 6" id="KW-1133">Transmembrane helix</keyword>
<dbReference type="RefSeq" id="WP_122393580.1">
    <property type="nucleotide sequence ID" value="NZ_RBON01000149.1"/>
</dbReference>
<feature type="transmembrane region" description="Helical" evidence="6">
    <location>
        <begin position="240"/>
        <end position="258"/>
    </location>
</feature>
<keyword evidence="2 6" id="KW-0812">Transmembrane</keyword>
<proteinExistence type="predicted"/>
<feature type="transmembrane region" description="Helical" evidence="6">
    <location>
        <begin position="142"/>
        <end position="162"/>
    </location>
</feature>
<dbReference type="AlphaFoldDB" id="A0A3M3G4D6"/>
<evidence type="ECO:0000256" key="5">
    <source>
        <dbReference type="SAM" id="MobiDB-lite"/>
    </source>
</evidence>
<gene>
    <name evidence="7" type="ORF">ALQ73_200151</name>
</gene>
<dbReference type="InterPro" id="IPR007688">
    <property type="entry name" value="Conjugal_tfr_TrbL/VirB6"/>
</dbReference>
<sequence>MASRTYTDVLTFVDGMTSTFISQNVQNVATSIAPALNTVLGVYVMLWGFALARGAIREPMMDGVSRIIKMACILYVALNFGAYNMYIVNTFNVAPFELGQAFFGAQDNTTLVGSLDMILEKGFIVGKKFWDQGGILTGDPGMYMIAILVWGQSIVVTAYACFLIVSSKIALAIILALGSLFIATLLFEATSDFFSRWIQQLSNFALVIVMVIAANSLVMTLYERASVGAAAITSTAQINLLFPFLVTGAISLLCLAQIPSLAGGLAGGVSINSYGAGRFVSGLMRRGLSSVMPRKRPTRDKTERKVPRGRPRGGELRPRT</sequence>
<reference evidence="7 8" key="1">
    <citation type="submission" date="2018-08" db="EMBL/GenBank/DDBJ databases">
        <title>Recombination of ecologically and evolutionarily significant loci maintains genetic cohesion in the Pseudomonas syringae species complex.</title>
        <authorList>
            <person name="Dillon M."/>
            <person name="Thakur S."/>
            <person name="Almeida R.N.D."/>
            <person name="Weir B.S."/>
            <person name="Guttman D.S."/>
        </authorList>
    </citation>
    <scope>NUCLEOTIDE SEQUENCE [LARGE SCALE GENOMIC DNA]</scope>
    <source>
        <strain evidence="7 8">ICMP 4324</strain>
    </source>
</reference>
<evidence type="ECO:0000256" key="6">
    <source>
        <dbReference type="SAM" id="Phobius"/>
    </source>
</evidence>
<dbReference type="GO" id="GO:0030255">
    <property type="term" value="P:protein secretion by the type IV secretion system"/>
    <property type="evidence" value="ECO:0007669"/>
    <property type="project" value="InterPro"/>
</dbReference>
<evidence type="ECO:0000256" key="2">
    <source>
        <dbReference type="ARBA" id="ARBA00022692"/>
    </source>
</evidence>
<dbReference type="Proteomes" id="UP000276829">
    <property type="component" value="Unassembled WGS sequence"/>
</dbReference>
<feature type="transmembrane region" description="Helical" evidence="6">
    <location>
        <begin position="201"/>
        <end position="219"/>
    </location>
</feature>
<evidence type="ECO:0000313" key="7">
    <source>
        <dbReference type="EMBL" id="RMM69097.1"/>
    </source>
</evidence>
<dbReference type="Pfam" id="PF04610">
    <property type="entry name" value="TrbL"/>
    <property type="match status" value="1"/>
</dbReference>
<comment type="caution">
    <text evidence="7">The sequence shown here is derived from an EMBL/GenBank/DDBJ whole genome shotgun (WGS) entry which is preliminary data.</text>
</comment>
<feature type="transmembrane region" description="Helical" evidence="6">
    <location>
        <begin position="169"/>
        <end position="189"/>
    </location>
</feature>
<evidence type="ECO:0000313" key="8">
    <source>
        <dbReference type="Proteomes" id="UP000276829"/>
    </source>
</evidence>
<name>A0A3M3G4D6_PSESG</name>
<evidence type="ECO:0000256" key="3">
    <source>
        <dbReference type="ARBA" id="ARBA00022989"/>
    </source>
</evidence>
<evidence type="ECO:0000256" key="4">
    <source>
        <dbReference type="ARBA" id="ARBA00023136"/>
    </source>
</evidence>
<evidence type="ECO:0008006" key="9">
    <source>
        <dbReference type="Google" id="ProtNLM"/>
    </source>
</evidence>